<feature type="compositionally biased region" description="Basic and acidic residues" evidence="4">
    <location>
        <begin position="788"/>
        <end position="798"/>
    </location>
</feature>
<comment type="caution">
    <text evidence="6">The sequence shown here is derived from an EMBL/GenBank/DDBJ whole genome shotgun (WGS) entry which is preliminary data.</text>
</comment>
<feature type="compositionally biased region" description="Basic and acidic residues" evidence="4">
    <location>
        <begin position="374"/>
        <end position="390"/>
    </location>
</feature>
<feature type="region of interest" description="Disordered" evidence="4">
    <location>
        <begin position="355"/>
        <end position="447"/>
    </location>
</feature>
<evidence type="ECO:0000256" key="3">
    <source>
        <dbReference type="ARBA" id="ARBA00022991"/>
    </source>
</evidence>
<dbReference type="SUPFAM" id="SSF55785">
    <property type="entry name" value="PYP-like sensor domain (PAS domain)"/>
    <property type="match status" value="1"/>
</dbReference>
<feature type="compositionally biased region" description="Basic and acidic residues" evidence="4">
    <location>
        <begin position="740"/>
        <end position="754"/>
    </location>
</feature>
<dbReference type="PROSITE" id="PS50113">
    <property type="entry name" value="PAC"/>
    <property type="match status" value="1"/>
</dbReference>
<dbReference type="Proteomes" id="UP000557566">
    <property type="component" value="Unassembled WGS sequence"/>
</dbReference>
<dbReference type="AlphaFoldDB" id="A0A8H4PW05"/>
<protein>
    <recommendedName>
        <fullName evidence="5">PAC domain-containing protein</fullName>
    </recommendedName>
</protein>
<accession>A0A8H4PW05</accession>
<reference evidence="6 7" key="1">
    <citation type="journal article" date="2020" name="Genome Biol. Evol.">
        <title>A new high-quality draft genome assembly of the Chinese cordyceps Ophiocordyceps sinensis.</title>
        <authorList>
            <person name="Shu R."/>
            <person name="Zhang J."/>
            <person name="Meng Q."/>
            <person name="Zhang H."/>
            <person name="Zhou G."/>
            <person name="Li M."/>
            <person name="Wu P."/>
            <person name="Zhao Y."/>
            <person name="Chen C."/>
            <person name="Qin Q."/>
        </authorList>
    </citation>
    <scope>NUCLEOTIDE SEQUENCE [LARGE SCALE GENOMIC DNA]</scope>
    <source>
        <strain evidence="6 7">IOZ07</strain>
    </source>
</reference>
<evidence type="ECO:0000313" key="6">
    <source>
        <dbReference type="EMBL" id="KAF4511529.1"/>
    </source>
</evidence>
<dbReference type="OrthoDB" id="447251at2759"/>
<dbReference type="NCBIfam" id="TIGR00229">
    <property type="entry name" value="sensory_box"/>
    <property type="match status" value="1"/>
</dbReference>
<dbReference type="Pfam" id="PF13426">
    <property type="entry name" value="PAS_9"/>
    <property type="match status" value="1"/>
</dbReference>
<proteinExistence type="predicted"/>
<dbReference type="EMBL" id="JAAVMX010000003">
    <property type="protein sequence ID" value="KAF4511529.1"/>
    <property type="molecule type" value="Genomic_DNA"/>
</dbReference>
<feature type="region of interest" description="Disordered" evidence="4">
    <location>
        <begin position="782"/>
        <end position="821"/>
    </location>
</feature>
<name>A0A8H4PW05_9HYPO</name>
<feature type="domain" description="PAC" evidence="5">
    <location>
        <begin position="293"/>
        <end position="346"/>
    </location>
</feature>
<keyword evidence="2" id="KW-0288">FMN</keyword>
<dbReference type="InterPro" id="IPR000014">
    <property type="entry name" value="PAS"/>
</dbReference>
<evidence type="ECO:0000313" key="7">
    <source>
        <dbReference type="Proteomes" id="UP000557566"/>
    </source>
</evidence>
<gene>
    <name evidence="6" type="ORF">G6O67_003315</name>
</gene>
<keyword evidence="3" id="KW-0157">Chromophore</keyword>
<evidence type="ECO:0000256" key="2">
    <source>
        <dbReference type="ARBA" id="ARBA00022643"/>
    </source>
</evidence>
<evidence type="ECO:0000256" key="1">
    <source>
        <dbReference type="ARBA" id="ARBA00022630"/>
    </source>
</evidence>
<dbReference type="Gene3D" id="3.30.450.20">
    <property type="entry name" value="PAS domain"/>
    <property type="match status" value="1"/>
</dbReference>
<keyword evidence="7" id="KW-1185">Reference proteome</keyword>
<dbReference type="InterPro" id="IPR000700">
    <property type="entry name" value="PAS-assoc_C"/>
</dbReference>
<feature type="region of interest" description="Disordered" evidence="4">
    <location>
        <begin position="593"/>
        <end position="691"/>
    </location>
</feature>
<dbReference type="PANTHER" id="PTHR47429:SF9">
    <property type="entry name" value="PAS DOMAIN-CONTAINING PROTEIN"/>
    <property type="match status" value="1"/>
</dbReference>
<evidence type="ECO:0000259" key="5">
    <source>
        <dbReference type="PROSITE" id="PS50113"/>
    </source>
</evidence>
<organism evidence="6 7">
    <name type="scientific">Ophiocordyceps sinensis</name>
    <dbReference type="NCBI Taxonomy" id="72228"/>
    <lineage>
        <taxon>Eukaryota</taxon>
        <taxon>Fungi</taxon>
        <taxon>Dikarya</taxon>
        <taxon>Ascomycota</taxon>
        <taxon>Pezizomycotina</taxon>
        <taxon>Sordariomycetes</taxon>
        <taxon>Hypocreomycetidae</taxon>
        <taxon>Hypocreales</taxon>
        <taxon>Ophiocordycipitaceae</taxon>
        <taxon>Ophiocordyceps</taxon>
    </lineage>
</organism>
<sequence length="821" mass="90874">MDALTFVHPLSPVSSHSDLSLQDLDLSVKPLPPRPTYDTFQNASENGEAELPPLQMANGEPDGLDPVDGDDLDPGSFDLVMPGEHDGAVRGQHELERRSELLFSSRHLQAIFDDAAHLHRFSKFLFQHRPASLPLLTYYLEALKALRAIEYSNAVLRRLEPLANFDFTHQYFQAQPTANLELQSKADTAFELLAREDLPMFVTHVWIQTVTVAIRHRIRGTAAHASEGLAEVFCLTDPSRPDNPIVFMSEEFNRTTQYGVDYVIGRNCRFLQGPHTNPFSVGRIRQKLAEGVEHYETFLNYRRDGSPFMNLVMLAPLYDSRGVIRYFMGAQVDVSGLARDSYGLGALKRLVDETGDENQAPEADEFTRLAEILGPRELDTVRERGGDMHRPTGPRRHERRGSSKSNTDHAGDHGGNGARHRVVLREADSPTEPSPRSGPSSRAASLAQHSGRLTGVYENYLLVRPYPSLRILFTSPSMRMPGILQSPLLDRIGGSARMRDQFVHALAGGQGVTAKVKWLSVSHKVATYGSRPPRKKMQYNHPLEAHLDVDDDDDTLAEPEPAGRQRWLHCTPLMGSNGKVGVWMIVIVDDEPEPNGHMPNPGLAGHMPMPHMPMPGPRRSETPASGAPEDAGDPLNGGYISEGRLSVRTRKSSETLGSAPANKEQDASATKSIHHQHSATATRAPKPSLRSTSVPARFFHTAALSRASLASASSNETSVSLFDAGQQLRESNKGGAPSRVEVRSETRNRVEVRSETPMPAWPLPPDSSMYTRRKREHQIYVPPAIQESSERGITRSHDDEETASTRSRASAFTVRIDENQL</sequence>
<keyword evidence="1" id="KW-0285">Flavoprotein</keyword>
<dbReference type="PANTHER" id="PTHR47429">
    <property type="entry name" value="PROTEIN TWIN LOV 1"/>
    <property type="match status" value="1"/>
</dbReference>
<dbReference type="GO" id="GO:0005634">
    <property type="term" value="C:nucleus"/>
    <property type="evidence" value="ECO:0007669"/>
    <property type="project" value="TreeGrafter"/>
</dbReference>
<feature type="compositionally biased region" description="Low complexity" evidence="4">
    <location>
        <begin position="430"/>
        <end position="445"/>
    </location>
</feature>
<dbReference type="InterPro" id="IPR035965">
    <property type="entry name" value="PAS-like_dom_sf"/>
</dbReference>
<evidence type="ECO:0000256" key="4">
    <source>
        <dbReference type="SAM" id="MobiDB-lite"/>
    </source>
</evidence>
<feature type="region of interest" description="Disordered" evidence="4">
    <location>
        <begin position="728"/>
        <end position="769"/>
    </location>
</feature>